<dbReference type="AlphaFoldDB" id="A0A1F4V4R6"/>
<comment type="caution">
    <text evidence="1">The sequence shown here is derived from an EMBL/GenBank/DDBJ whole genome shotgun (WGS) entry which is preliminary data.</text>
</comment>
<dbReference type="PANTHER" id="PTHR43861">
    <property type="entry name" value="TRANS-ACONITATE 2-METHYLTRANSFERASE-RELATED"/>
    <property type="match status" value="1"/>
</dbReference>
<dbReference type="Gene3D" id="3.40.50.150">
    <property type="entry name" value="Vaccinia Virus protein VP39"/>
    <property type="match status" value="1"/>
</dbReference>
<organism evidence="1 2">
    <name type="scientific">candidate division WWE3 bacterium RBG_16_37_10</name>
    <dbReference type="NCBI Taxonomy" id="1802610"/>
    <lineage>
        <taxon>Bacteria</taxon>
        <taxon>Katanobacteria</taxon>
    </lineage>
</organism>
<dbReference type="Pfam" id="PF13489">
    <property type="entry name" value="Methyltransf_23"/>
    <property type="match status" value="1"/>
</dbReference>
<proteinExistence type="predicted"/>
<name>A0A1F4V4R6_UNCKA</name>
<reference evidence="1 2" key="1">
    <citation type="journal article" date="2016" name="Nat. Commun.">
        <title>Thousands of microbial genomes shed light on interconnected biogeochemical processes in an aquifer system.</title>
        <authorList>
            <person name="Anantharaman K."/>
            <person name="Brown C.T."/>
            <person name="Hug L.A."/>
            <person name="Sharon I."/>
            <person name="Castelle C.J."/>
            <person name="Probst A.J."/>
            <person name="Thomas B.C."/>
            <person name="Singh A."/>
            <person name="Wilkins M.J."/>
            <person name="Karaoz U."/>
            <person name="Brodie E.L."/>
            <person name="Williams K.H."/>
            <person name="Hubbard S.S."/>
            <person name="Banfield J.F."/>
        </authorList>
    </citation>
    <scope>NUCLEOTIDE SEQUENCE [LARGE SCALE GENOMIC DNA]</scope>
</reference>
<dbReference type="EMBL" id="MEUT01000001">
    <property type="protein sequence ID" value="OGC52212.1"/>
    <property type="molecule type" value="Genomic_DNA"/>
</dbReference>
<protein>
    <recommendedName>
        <fullName evidence="3">Methyltransferase domain-containing protein</fullName>
    </recommendedName>
</protein>
<sequence length="239" mass="27753">MAEFEKSFWWHKGKLFLVRNLIQIYSEEMKRPLEILEIGCGTGEITQSLMEFGNVKGIDISEEAINFCKERNLVNVVLGDINNLDISQEKEKYDFILALDVLEHIQDDLETMRRAHIMLKKGGYFIVNVPAHKFLWSEHDEALHHKRRYHSVEIKQKLKDTGFEIVKYSYFVTTAFFPIFVIRTLTTLFKRNAYPKTSYIALPGFLNSFAIKVMDVEAKLLTKMKLPIGTTITVVAKKV</sequence>
<gene>
    <name evidence="1" type="ORF">A2W32_05100</name>
</gene>
<dbReference type="CDD" id="cd02440">
    <property type="entry name" value="AdoMet_MTases"/>
    <property type="match status" value="1"/>
</dbReference>
<dbReference type="SUPFAM" id="SSF53335">
    <property type="entry name" value="S-adenosyl-L-methionine-dependent methyltransferases"/>
    <property type="match status" value="1"/>
</dbReference>
<dbReference type="InterPro" id="IPR029063">
    <property type="entry name" value="SAM-dependent_MTases_sf"/>
</dbReference>
<dbReference type="PANTHER" id="PTHR43861:SF6">
    <property type="entry name" value="METHYLTRANSFERASE TYPE 11"/>
    <property type="match status" value="1"/>
</dbReference>
<dbReference type="Proteomes" id="UP000177371">
    <property type="component" value="Unassembled WGS sequence"/>
</dbReference>
<accession>A0A1F4V4R6</accession>
<evidence type="ECO:0000313" key="1">
    <source>
        <dbReference type="EMBL" id="OGC52212.1"/>
    </source>
</evidence>
<evidence type="ECO:0000313" key="2">
    <source>
        <dbReference type="Proteomes" id="UP000177371"/>
    </source>
</evidence>
<dbReference type="STRING" id="1802610.A2W32_05100"/>
<evidence type="ECO:0008006" key="3">
    <source>
        <dbReference type="Google" id="ProtNLM"/>
    </source>
</evidence>